<keyword evidence="1" id="KW-1133">Transmembrane helix</keyword>
<reference evidence="2" key="1">
    <citation type="submission" date="2020-08" db="EMBL/GenBank/DDBJ databases">
        <title>Genome sequencing and assembly of the red palm weevil Rhynchophorus ferrugineus.</title>
        <authorList>
            <person name="Dias G.B."/>
            <person name="Bergman C.M."/>
            <person name="Manee M."/>
        </authorList>
    </citation>
    <scope>NUCLEOTIDE SEQUENCE</scope>
    <source>
        <strain evidence="2">AA-2017</strain>
        <tissue evidence="2">Whole larva</tissue>
    </source>
</reference>
<gene>
    <name evidence="2" type="ORF">GWI33_020850</name>
</gene>
<evidence type="ECO:0000256" key="1">
    <source>
        <dbReference type="SAM" id="Phobius"/>
    </source>
</evidence>
<proteinExistence type="predicted"/>
<accession>A0A834M305</accession>
<evidence type="ECO:0000313" key="2">
    <source>
        <dbReference type="EMBL" id="KAF7265771.1"/>
    </source>
</evidence>
<keyword evidence="3" id="KW-1185">Reference proteome</keyword>
<evidence type="ECO:0000313" key="3">
    <source>
        <dbReference type="Proteomes" id="UP000625711"/>
    </source>
</evidence>
<name>A0A834M305_RHYFE</name>
<dbReference type="AlphaFoldDB" id="A0A834M305"/>
<comment type="caution">
    <text evidence="2">The sequence shown here is derived from an EMBL/GenBank/DDBJ whole genome shotgun (WGS) entry which is preliminary data.</text>
</comment>
<keyword evidence="1" id="KW-0812">Transmembrane</keyword>
<keyword evidence="1" id="KW-0472">Membrane</keyword>
<organism evidence="2 3">
    <name type="scientific">Rhynchophorus ferrugineus</name>
    <name type="common">Red palm weevil</name>
    <name type="synonym">Curculio ferrugineus</name>
    <dbReference type="NCBI Taxonomy" id="354439"/>
    <lineage>
        <taxon>Eukaryota</taxon>
        <taxon>Metazoa</taxon>
        <taxon>Ecdysozoa</taxon>
        <taxon>Arthropoda</taxon>
        <taxon>Hexapoda</taxon>
        <taxon>Insecta</taxon>
        <taxon>Pterygota</taxon>
        <taxon>Neoptera</taxon>
        <taxon>Endopterygota</taxon>
        <taxon>Coleoptera</taxon>
        <taxon>Polyphaga</taxon>
        <taxon>Cucujiformia</taxon>
        <taxon>Curculionidae</taxon>
        <taxon>Dryophthorinae</taxon>
        <taxon>Rhynchophorus</taxon>
    </lineage>
</organism>
<dbReference type="EMBL" id="JAACXV010014584">
    <property type="protein sequence ID" value="KAF7265771.1"/>
    <property type="molecule type" value="Genomic_DNA"/>
</dbReference>
<feature type="transmembrane region" description="Helical" evidence="1">
    <location>
        <begin position="78"/>
        <end position="95"/>
    </location>
</feature>
<dbReference type="Proteomes" id="UP000625711">
    <property type="component" value="Unassembled WGS sequence"/>
</dbReference>
<protein>
    <submittedName>
        <fullName evidence="2">Uncharacterized protein</fullName>
    </submittedName>
</protein>
<sequence>MEEDKQMEFVRELFTDEPVELTKKQVERVEYLTSRKSVMARKLAFAQVEEVRSYANIQVIVISKLHQIFQIIMESQKVIFLIFLFVIFFTIGNAAQDILIDLKITRNEGGKRAFIFKYNFQPRLRNLDKSMQKLFEKNIVDLANTVHKLFMSVVGLKEN</sequence>